<evidence type="ECO:0000313" key="2">
    <source>
        <dbReference type="EMBL" id="KPP74040.1"/>
    </source>
</evidence>
<dbReference type="SUPFAM" id="SSF53335">
    <property type="entry name" value="S-adenosyl-L-methionine-dependent methyltransferases"/>
    <property type="match status" value="2"/>
</dbReference>
<evidence type="ECO:0000259" key="1">
    <source>
        <dbReference type="Pfam" id="PF08241"/>
    </source>
</evidence>
<dbReference type="Proteomes" id="UP000034805">
    <property type="component" value="Unassembled WGS sequence"/>
</dbReference>
<dbReference type="PANTHER" id="PTHR44942">
    <property type="entry name" value="METHYLTRANSF_11 DOMAIN-CONTAINING PROTEIN"/>
    <property type="match status" value="1"/>
</dbReference>
<accession>A0A0P7VK86</accession>
<gene>
    <name evidence="2" type="ORF">Z043_106832</name>
</gene>
<dbReference type="STRING" id="113540.ENSSFOP00015036937"/>
<feature type="domain" description="Methyltransferase type 11" evidence="1">
    <location>
        <begin position="46"/>
        <end position="137"/>
    </location>
</feature>
<feature type="domain" description="Methyltransferase type 11" evidence="1">
    <location>
        <begin position="248"/>
        <end position="339"/>
    </location>
</feature>
<dbReference type="InterPro" id="IPR029063">
    <property type="entry name" value="SAM-dependent_MTases_sf"/>
</dbReference>
<proteinExistence type="predicted"/>
<dbReference type="InterPro" id="IPR051052">
    <property type="entry name" value="Diverse_substrate_MTase"/>
</dbReference>
<evidence type="ECO:0000313" key="3">
    <source>
        <dbReference type="Proteomes" id="UP000034805"/>
    </source>
</evidence>
<comment type="caution">
    <text evidence="2">The sequence shown here is derived from an EMBL/GenBank/DDBJ whole genome shotgun (WGS) entry which is preliminary data.</text>
</comment>
<dbReference type="PANTHER" id="PTHR44942:SF6">
    <property type="entry name" value="NOVEL PROTEIN"/>
    <property type="match status" value="1"/>
</dbReference>
<dbReference type="AlphaFoldDB" id="A0A0P7VK86"/>
<dbReference type="CDD" id="cd02440">
    <property type="entry name" value="AdoMet_MTases"/>
    <property type="match status" value="2"/>
</dbReference>
<dbReference type="FunFam" id="3.40.50.150:FF:000370">
    <property type="entry name" value="Si:ch211-93g23.2"/>
    <property type="match status" value="2"/>
</dbReference>
<name>A0A0P7VK86_SCLFO</name>
<dbReference type="GO" id="GO:0008757">
    <property type="term" value="F:S-adenosylmethionine-dependent methyltransferase activity"/>
    <property type="evidence" value="ECO:0007669"/>
    <property type="project" value="InterPro"/>
</dbReference>
<dbReference type="Pfam" id="PF08241">
    <property type="entry name" value="Methyltransf_11"/>
    <property type="match status" value="2"/>
</dbReference>
<sequence length="473" mass="53130">MTHRLFEDKHHASIYQQYRFVPPVEVKNLILQYLDEKKEPPHVLAVDLGCGTGQNTRLLAPHFQEVVGIDVSENQISEANAVPGFPNVTYRVGTAEELPFQDGSVDLLTAASAAHWFNQDKFLKEASRTLKPRGCIALLSYTDALKFHYSSAGDTLNSIYEENIPDKLNISVSDVCGFIETFSYYQAYQRANPEAGQALLRNTQTRLFEDKHHSSIYQLYRFVPPDEVKNLILQYLDEKKGPPHLLAVDLGCGTGQNTRLLAPYFLDVVGIDVSESQIEEARAVRGCPNVTYRTGIAEEVPFPDGSVDLLTAASAAHWFNPEKFLREANRILKPRGCIALLGYVDILELNYGCCGDRITSIYQEVLNFLLPYMSMKVTVANSKLQDLFEAIPFPDKKRVDTIPVKMHISVSEVAGLIETFSFYQEYRRAQPEAGAALLQNTQTRFLEAMGVSSPDTRIEIKLNYFCILACKPL</sequence>
<dbReference type="Gene3D" id="3.40.50.150">
    <property type="entry name" value="Vaccinia Virus protein VP39"/>
    <property type="match status" value="2"/>
</dbReference>
<dbReference type="EMBL" id="JARO02001927">
    <property type="protein sequence ID" value="KPP74040.1"/>
    <property type="molecule type" value="Genomic_DNA"/>
</dbReference>
<organism evidence="2 3">
    <name type="scientific">Scleropages formosus</name>
    <name type="common">Asian bonytongue</name>
    <name type="synonym">Osteoglossum formosum</name>
    <dbReference type="NCBI Taxonomy" id="113540"/>
    <lineage>
        <taxon>Eukaryota</taxon>
        <taxon>Metazoa</taxon>
        <taxon>Chordata</taxon>
        <taxon>Craniata</taxon>
        <taxon>Vertebrata</taxon>
        <taxon>Euteleostomi</taxon>
        <taxon>Actinopterygii</taxon>
        <taxon>Neopterygii</taxon>
        <taxon>Teleostei</taxon>
        <taxon>Osteoglossocephala</taxon>
        <taxon>Osteoglossomorpha</taxon>
        <taxon>Osteoglossiformes</taxon>
        <taxon>Osteoglossidae</taxon>
        <taxon>Scleropages</taxon>
    </lineage>
</organism>
<reference evidence="2 3" key="1">
    <citation type="submission" date="2015-08" db="EMBL/GenBank/DDBJ databases">
        <title>The genome of the Asian arowana (Scleropages formosus).</title>
        <authorList>
            <person name="Tan M.H."/>
            <person name="Gan H.M."/>
            <person name="Croft L.J."/>
            <person name="Austin C.M."/>
        </authorList>
    </citation>
    <scope>NUCLEOTIDE SEQUENCE [LARGE SCALE GENOMIC DNA]</scope>
    <source>
        <strain evidence="2">Aro1</strain>
    </source>
</reference>
<dbReference type="InterPro" id="IPR013216">
    <property type="entry name" value="Methyltransf_11"/>
</dbReference>
<protein>
    <recommendedName>
        <fullName evidence="1">Methyltransferase type 11 domain-containing protein</fullName>
    </recommendedName>
</protein>